<dbReference type="PANTHER" id="PTHR42928:SF5">
    <property type="entry name" value="BLR1237 PROTEIN"/>
    <property type="match status" value="1"/>
</dbReference>
<keyword evidence="4" id="KW-1185">Reference proteome</keyword>
<evidence type="ECO:0000256" key="1">
    <source>
        <dbReference type="ARBA" id="ARBA00006987"/>
    </source>
</evidence>
<reference evidence="4" key="1">
    <citation type="submission" date="2016-02" db="EMBL/GenBank/DDBJ databases">
        <authorList>
            <person name="Holder M.E."/>
            <person name="Ajami N.J."/>
            <person name="Petrosino J.F."/>
        </authorList>
    </citation>
    <scope>NUCLEOTIDE SEQUENCE [LARGE SCALE GENOMIC DNA]</scope>
    <source>
        <strain evidence="4">CCUG 45958</strain>
    </source>
</reference>
<organism evidence="3 4">
    <name type="scientific">Desulfovibrio fairfieldensis</name>
    <dbReference type="NCBI Taxonomy" id="44742"/>
    <lineage>
        <taxon>Bacteria</taxon>
        <taxon>Pseudomonadati</taxon>
        <taxon>Thermodesulfobacteriota</taxon>
        <taxon>Desulfovibrionia</taxon>
        <taxon>Desulfovibrionales</taxon>
        <taxon>Desulfovibrionaceae</taxon>
        <taxon>Desulfovibrio</taxon>
    </lineage>
</organism>
<proteinExistence type="inferred from homology"/>
<gene>
    <name evidence="3" type="ORF">AXF13_15425</name>
</gene>
<dbReference type="KEGG" id="dfi:AXF13_15425"/>
<dbReference type="InterPro" id="IPR042100">
    <property type="entry name" value="Bug_dom1"/>
</dbReference>
<accession>A0A0X8JMC8</accession>
<evidence type="ECO:0000256" key="2">
    <source>
        <dbReference type="SAM" id="SignalP"/>
    </source>
</evidence>
<dbReference type="SUPFAM" id="SSF53850">
    <property type="entry name" value="Periplasmic binding protein-like II"/>
    <property type="match status" value="1"/>
</dbReference>
<dbReference type="Proteomes" id="UP000069241">
    <property type="component" value="Chromosome"/>
</dbReference>
<dbReference type="CDD" id="cd07012">
    <property type="entry name" value="PBP2_Bug_TTT"/>
    <property type="match status" value="1"/>
</dbReference>
<dbReference type="Pfam" id="PF03401">
    <property type="entry name" value="TctC"/>
    <property type="match status" value="1"/>
</dbReference>
<protein>
    <submittedName>
        <fullName evidence="3">Transporter</fullName>
    </submittedName>
</protein>
<evidence type="ECO:0000313" key="4">
    <source>
        <dbReference type="Proteomes" id="UP000069241"/>
    </source>
</evidence>
<sequence>MFETVKRRLATAAACLLALCCMAAPATAETFPDRPITLIMPFGAGNAPDTLARILGEYLQNKHGITLLVTSKAGGSGIPAMVELSRARPDGYTISLTSANVLTVVPQVKPCGFTYESFTPIAQISEFTMGWGVLPASGIASLADLMEKAKAAPDKYSLGSPGALTAQRFFHMQLMKHFPDSNVPYVAYNGGGELVTALLGGHISVAYTPVANFLPHKDAIRVIAVSSAKRDAYYPDAPTFVEQVDKNLVFDSVYGIVGPRRIPADRVERLQELFKEALADPGVQAKLQQVYIRPSYLPGAEFGKVLKQYSDFFAAPIRQYKEEKGAQ</sequence>
<dbReference type="EMBL" id="CP014229">
    <property type="protein sequence ID" value="AMD91405.1"/>
    <property type="molecule type" value="Genomic_DNA"/>
</dbReference>
<dbReference type="STRING" id="44742.AXF13_15425"/>
<dbReference type="InterPro" id="IPR005064">
    <property type="entry name" value="BUG"/>
</dbReference>
<comment type="similarity">
    <text evidence="1">Belongs to the UPF0065 (bug) family.</text>
</comment>
<keyword evidence="2" id="KW-0732">Signal</keyword>
<dbReference type="RefSeq" id="WP_062254566.1">
    <property type="nucleotide sequence ID" value="NZ_CP014229.1"/>
</dbReference>
<dbReference type="AlphaFoldDB" id="A0A0X8JMC8"/>
<dbReference type="PANTHER" id="PTHR42928">
    <property type="entry name" value="TRICARBOXYLATE-BINDING PROTEIN"/>
    <property type="match status" value="1"/>
</dbReference>
<dbReference type="PIRSF" id="PIRSF017082">
    <property type="entry name" value="YflP"/>
    <property type="match status" value="1"/>
</dbReference>
<feature type="chain" id="PRO_5007067531" evidence="2">
    <location>
        <begin position="29"/>
        <end position="327"/>
    </location>
</feature>
<dbReference type="Gene3D" id="3.40.190.150">
    <property type="entry name" value="Bordetella uptake gene, domain 1"/>
    <property type="match status" value="1"/>
</dbReference>
<dbReference type="Gene3D" id="3.40.190.10">
    <property type="entry name" value="Periplasmic binding protein-like II"/>
    <property type="match status" value="1"/>
</dbReference>
<evidence type="ECO:0000313" key="3">
    <source>
        <dbReference type="EMBL" id="AMD91405.1"/>
    </source>
</evidence>
<feature type="signal peptide" evidence="2">
    <location>
        <begin position="1"/>
        <end position="28"/>
    </location>
</feature>
<name>A0A0X8JMC8_9BACT</name>